<dbReference type="AlphaFoldDB" id="A0AAQ3WYW7"/>
<sequence>MAVMTGGLAVGRPGGREARDALFDAVPGLDGAPGSVSLELVARPGCSAGADAAARVACRGRKGGAGAGSDDDDARLR</sequence>
<dbReference type="Proteomes" id="UP001341281">
    <property type="component" value="Chromosome 06"/>
</dbReference>
<accession>A0AAQ3WYW7</accession>
<dbReference type="EMBL" id="CP144750">
    <property type="protein sequence ID" value="WVZ79408.1"/>
    <property type="molecule type" value="Genomic_DNA"/>
</dbReference>
<evidence type="ECO:0000313" key="1">
    <source>
        <dbReference type="EMBL" id="WVZ79408.1"/>
    </source>
</evidence>
<name>A0AAQ3WYW7_PASNO</name>
<evidence type="ECO:0000313" key="2">
    <source>
        <dbReference type="Proteomes" id="UP001341281"/>
    </source>
</evidence>
<protein>
    <submittedName>
        <fullName evidence="1">Uncharacterized protein</fullName>
    </submittedName>
</protein>
<gene>
    <name evidence="1" type="ORF">U9M48_026988</name>
</gene>
<reference evidence="1 2" key="1">
    <citation type="submission" date="2024-02" db="EMBL/GenBank/DDBJ databases">
        <title>High-quality chromosome-scale genome assembly of Pensacola bahiagrass (Paspalum notatum Flugge var. saurae).</title>
        <authorList>
            <person name="Vega J.M."/>
            <person name="Podio M."/>
            <person name="Orjuela J."/>
            <person name="Siena L.A."/>
            <person name="Pessino S.C."/>
            <person name="Combes M.C."/>
            <person name="Mariac C."/>
            <person name="Albertini E."/>
            <person name="Pupilli F."/>
            <person name="Ortiz J.P.A."/>
            <person name="Leblanc O."/>
        </authorList>
    </citation>
    <scope>NUCLEOTIDE SEQUENCE [LARGE SCALE GENOMIC DNA]</scope>
    <source>
        <strain evidence="1">R1</strain>
        <tissue evidence="1">Leaf</tissue>
    </source>
</reference>
<organism evidence="1 2">
    <name type="scientific">Paspalum notatum var. saurae</name>
    <dbReference type="NCBI Taxonomy" id="547442"/>
    <lineage>
        <taxon>Eukaryota</taxon>
        <taxon>Viridiplantae</taxon>
        <taxon>Streptophyta</taxon>
        <taxon>Embryophyta</taxon>
        <taxon>Tracheophyta</taxon>
        <taxon>Spermatophyta</taxon>
        <taxon>Magnoliopsida</taxon>
        <taxon>Liliopsida</taxon>
        <taxon>Poales</taxon>
        <taxon>Poaceae</taxon>
        <taxon>PACMAD clade</taxon>
        <taxon>Panicoideae</taxon>
        <taxon>Andropogonodae</taxon>
        <taxon>Paspaleae</taxon>
        <taxon>Paspalinae</taxon>
        <taxon>Paspalum</taxon>
    </lineage>
</organism>
<keyword evidence="2" id="KW-1185">Reference proteome</keyword>
<proteinExistence type="predicted"/>